<comment type="caution">
    <text evidence="1">The sequence shown here is derived from an EMBL/GenBank/DDBJ whole genome shotgun (WGS) entry which is preliminary data.</text>
</comment>
<dbReference type="EMBL" id="SRYA01000046">
    <property type="protein sequence ID" value="TGY92640.1"/>
    <property type="molecule type" value="Genomic_DNA"/>
</dbReference>
<gene>
    <name evidence="1" type="ORF">E5329_19095</name>
</gene>
<evidence type="ECO:0000313" key="2">
    <source>
        <dbReference type="Proteomes" id="UP000304953"/>
    </source>
</evidence>
<organism evidence="1 2">
    <name type="scientific">Petralouisia muris</name>
    <dbReference type="NCBI Taxonomy" id="3032872"/>
    <lineage>
        <taxon>Bacteria</taxon>
        <taxon>Bacillati</taxon>
        <taxon>Bacillota</taxon>
        <taxon>Clostridia</taxon>
        <taxon>Lachnospirales</taxon>
        <taxon>Lachnospiraceae</taxon>
        <taxon>Petralouisia</taxon>
    </lineage>
</organism>
<keyword evidence="2" id="KW-1185">Reference proteome</keyword>
<name>A0AC61RS45_9FIRM</name>
<accession>A0AC61RS45</accession>
<dbReference type="Proteomes" id="UP000304953">
    <property type="component" value="Unassembled WGS sequence"/>
</dbReference>
<protein>
    <submittedName>
        <fullName evidence="1">Uncharacterized protein</fullName>
    </submittedName>
</protein>
<reference evidence="1" key="1">
    <citation type="submission" date="2019-04" db="EMBL/GenBank/DDBJ databases">
        <title>Microbes associate with the intestines of laboratory mice.</title>
        <authorList>
            <person name="Navarre W."/>
            <person name="Wong E."/>
            <person name="Huang K."/>
            <person name="Tropini C."/>
            <person name="Ng K."/>
            <person name="Yu B."/>
        </authorList>
    </citation>
    <scope>NUCLEOTIDE SEQUENCE</scope>
    <source>
        <strain evidence="1">NM01_1-7b</strain>
    </source>
</reference>
<proteinExistence type="predicted"/>
<evidence type="ECO:0000313" key="1">
    <source>
        <dbReference type="EMBL" id="TGY92640.1"/>
    </source>
</evidence>
<sequence length="292" mass="32099">MKKGRKCNKIVSLVLAAIMMVSVFAVSTPEQVQAAGKLSFKGSGKSTVTITDDECTYVTGKETYIKFKPSKTGYITVTLKNNSTAASGGAAGYLTFCNGSKSAIGQNREYYDTVGEGSRYYTRTYGVKKGKTYYFKIESVGGVKITASAVSAAKGTNNTRSKAKTLAKNKTVKGLIIAGENKADWYKIKVTKRQQVKINYNVKTNGAQYSSGMVSYYNGLKIALYQKNGKPFADGSNYYALANIKNPKDVDGPYYLYNSYTGKRSGIDPGTYYIKVERYNRTSSGYYTIKWK</sequence>